<evidence type="ECO:0000313" key="1">
    <source>
        <dbReference type="EMBL" id="CAG9952562.1"/>
    </source>
</evidence>
<reference evidence="1" key="2">
    <citation type="submission" date="2021-10" db="EMBL/GenBank/DDBJ databases">
        <authorList>
            <person name="Piombo E."/>
        </authorList>
    </citation>
    <scope>NUCLEOTIDE SEQUENCE</scope>
</reference>
<dbReference type="EMBL" id="CADEHS020000495">
    <property type="protein sequence ID" value="CAG9952562.1"/>
    <property type="molecule type" value="Genomic_DNA"/>
</dbReference>
<dbReference type="Proteomes" id="UP000836387">
    <property type="component" value="Unassembled WGS sequence"/>
</dbReference>
<keyword evidence="2" id="KW-1185">Reference proteome</keyword>
<accession>A0ACA9UII8</accession>
<protein>
    <submittedName>
        <fullName evidence="1">Uncharacterized protein</fullName>
    </submittedName>
</protein>
<evidence type="ECO:0000313" key="2">
    <source>
        <dbReference type="Proteomes" id="UP000836387"/>
    </source>
</evidence>
<comment type="caution">
    <text evidence="1">The sequence shown here is derived from an EMBL/GenBank/DDBJ whole genome shotgun (WGS) entry which is preliminary data.</text>
</comment>
<gene>
    <name evidence="1" type="ORF">CRV2_00017047</name>
</gene>
<organism evidence="1 2">
    <name type="scientific">Clonostachys rosea f. rosea IK726</name>
    <dbReference type="NCBI Taxonomy" id="1349383"/>
    <lineage>
        <taxon>Eukaryota</taxon>
        <taxon>Fungi</taxon>
        <taxon>Dikarya</taxon>
        <taxon>Ascomycota</taxon>
        <taxon>Pezizomycotina</taxon>
        <taxon>Sordariomycetes</taxon>
        <taxon>Hypocreomycetidae</taxon>
        <taxon>Hypocreales</taxon>
        <taxon>Bionectriaceae</taxon>
        <taxon>Clonostachys</taxon>
    </lineage>
</organism>
<reference evidence="1" key="1">
    <citation type="submission" date="2020-04" db="EMBL/GenBank/DDBJ databases">
        <authorList>
            <person name="Broberg M."/>
        </authorList>
    </citation>
    <scope>NUCLEOTIDE SEQUENCE</scope>
</reference>
<sequence>MSASIATATAKAMNNAYFHESAINMVRGHVNTDDHSGRPLQILFMIEDKNDQKEVVRSLNAYVQRRSVTKTKP</sequence>
<proteinExistence type="predicted"/>
<name>A0ACA9UII8_BIOOC</name>